<evidence type="ECO:0000313" key="2">
    <source>
        <dbReference type="Proteomes" id="UP000620124"/>
    </source>
</evidence>
<dbReference type="EMBL" id="JACAZI010000032">
    <property type="protein sequence ID" value="KAF7331062.1"/>
    <property type="molecule type" value="Genomic_DNA"/>
</dbReference>
<reference evidence="1" key="1">
    <citation type="submission" date="2020-05" db="EMBL/GenBank/DDBJ databases">
        <title>Mycena genomes resolve the evolution of fungal bioluminescence.</title>
        <authorList>
            <person name="Tsai I.J."/>
        </authorList>
    </citation>
    <scope>NUCLEOTIDE SEQUENCE</scope>
    <source>
        <strain evidence="1">CCC161011</strain>
    </source>
</reference>
<evidence type="ECO:0000313" key="1">
    <source>
        <dbReference type="EMBL" id="KAF7331062.1"/>
    </source>
</evidence>
<comment type="caution">
    <text evidence="1">The sequence shown here is derived from an EMBL/GenBank/DDBJ whole genome shotgun (WGS) entry which is preliminary data.</text>
</comment>
<sequence>MRAGAFASMVAAFSSIARWAGSTCASIPSSSLAFPADNFPSALQGRPGGCGVWR</sequence>
<protein>
    <submittedName>
        <fullName evidence="1">Uncharacterized protein</fullName>
    </submittedName>
</protein>
<name>A0A8H7CCG6_9AGAR</name>
<keyword evidence="2" id="KW-1185">Reference proteome</keyword>
<proteinExistence type="predicted"/>
<dbReference type="AlphaFoldDB" id="A0A8H7CCG6"/>
<accession>A0A8H7CCG6</accession>
<organism evidence="1 2">
    <name type="scientific">Mycena venus</name>
    <dbReference type="NCBI Taxonomy" id="2733690"/>
    <lineage>
        <taxon>Eukaryota</taxon>
        <taxon>Fungi</taxon>
        <taxon>Dikarya</taxon>
        <taxon>Basidiomycota</taxon>
        <taxon>Agaricomycotina</taxon>
        <taxon>Agaricomycetes</taxon>
        <taxon>Agaricomycetidae</taxon>
        <taxon>Agaricales</taxon>
        <taxon>Marasmiineae</taxon>
        <taxon>Mycenaceae</taxon>
        <taxon>Mycena</taxon>
    </lineage>
</organism>
<gene>
    <name evidence="1" type="ORF">MVEN_02446500</name>
</gene>
<dbReference type="Proteomes" id="UP000620124">
    <property type="component" value="Unassembled WGS sequence"/>
</dbReference>